<name>A0AA39J4M7_ARMTA</name>
<protein>
    <submittedName>
        <fullName evidence="1">Uncharacterized protein</fullName>
    </submittedName>
</protein>
<evidence type="ECO:0000313" key="1">
    <source>
        <dbReference type="EMBL" id="KAK0436072.1"/>
    </source>
</evidence>
<comment type="caution">
    <text evidence="1">The sequence shown here is derived from an EMBL/GenBank/DDBJ whole genome shotgun (WGS) entry which is preliminary data.</text>
</comment>
<proteinExistence type="predicted"/>
<dbReference type="Proteomes" id="UP001175211">
    <property type="component" value="Unassembled WGS sequence"/>
</dbReference>
<dbReference type="AlphaFoldDB" id="A0AA39J4M7"/>
<keyword evidence="2" id="KW-1185">Reference proteome</keyword>
<accession>A0AA39J4M7</accession>
<dbReference type="RefSeq" id="XP_060322179.1">
    <property type="nucleotide sequence ID" value="XM_060470550.1"/>
</dbReference>
<reference evidence="1" key="1">
    <citation type="submission" date="2023-06" db="EMBL/GenBank/DDBJ databases">
        <authorList>
            <consortium name="Lawrence Berkeley National Laboratory"/>
            <person name="Ahrendt S."/>
            <person name="Sahu N."/>
            <person name="Indic B."/>
            <person name="Wong-Bajracharya J."/>
            <person name="Merenyi Z."/>
            <person name="Ke H.-M."/>
            <person name="Monk M."/>
            <person name="Kocsube S."/>
            <person name="Drula E."/>
            <person name="Lipzen A."/>
            <person name="Balint B."/>
            <person name="Henrissat B."/>
            <person name="Andreopoulos B."/>
            <person name="Martin F.M."/>
            <person name="Harder C.B."/>
            <person name="Rigling D."/>
            <person name="Ford K.L."/>
            <person name="Foster G.D."/>
            <person name="Pangilinan J."/>
            <person name="Papanicolaou A."/>
            <person name="Barry K."/>
            <person name="LaButti K."/>
            <person name="Viragh M."/>
            <person name="Koriabine M."/>
            <person name="Yan M."/>
            <person name="Riley R."/>
            <person name="Champramary S."/>
            <person name="Plett K.L."/>
            <person name="Tsai I.J."/>
            <person name="Slot J."/>
            <person name="Sipos G."/>
            <person name="Plett J."/>
            <person name="Nagy L.G."/>
            <person name="Grigoriev I.V."/>
        </authorList>
    </citation>
    <scope>NUCLEOTIDE SEQUENCE</scope>
    <source>
        <strain evidence="1">CCBAS 213</strain>
    </source>
</reference>
<evidence type="ECO:0000313" key="2">
    <source>
        <dbReference type="Proteomes" id="UP001175211"/>
    </source>
</evidence>
<dbReference type="EMBL" id="JAUEPS010000132">
    <property type="protein sequence ID" value="KAK0436072.1"/>
    <property type="molecule type" value="Genomic_DNA"/>
</dbReference>
<dbReference type="GeneID" id="85354098"/>
<sequence length="478" mass="54122">MPTFTFPLPLMAPPKKYHTLESKRRSVCEKSKCYYERNRRQIRLQRRAAYDAKTSAESCSNEEPTVVNVKHITRLRKTNALEIQTRRKYLTRQVNSPPSSKKPAPAQPLPPVDLFLKLDAEANALQDKFNSFIQGVSISEYAESLLKAYFKSSSKRQGQIGVFVDPLQELYGLRDSYTKIEARSREVEGLSTRHNVLVQTGIPIHKVVEWVEDFWRCAIDGPGSLRLRKSSESILDHSSTSLESRRSNSINIRAASEADSVKSSSKNMFKRQYCICVFPGLTSIMICLSSTLADHMAMPGKRASKVTAGARSRLAERQEITWGKASGPLKQNLYSVQALLQKEGNPDHWDLDSGSFDSAVWTVYCLVKNLTVSVSYMGDLEQTVGSPSFGLLIREMLMQFATGIRCRQRSKLSYVAEIRKGLTGFYTRISSELSRLWCLWEPFYAEGRKKKRAGQAELQLDWHTAVKLQPELSGTRLK</sequence>
<gene>
    <name evidence="1" type="ORF">EV420DRAFT_1487665</name>
</gene>
<organism evidence="1 2">
    <name type="scientific">Armillaria tabescens</name>
    <name type="common">Ringless honey mushroom</name>
    <name type="synonym">Agaricus tabescens</name>
    <dbReference type="NCBI Taxonomy" id="1929756"/>
    <lineage>
        <taxon>Eukaryota</taxon>
        <taxon>Fungi</taxon>
        <taxon>Dikarya</taxon>
        <taxon>Basidiomycota</taxon>
        <taxon>Agaricomycotina</taxon>
        <taxon>Agaricomycetes</taxon>
        <taxon>Agaricomycetidae</taxon>
        <taxon>Agaricales</taxon>
        <taxon>Marasmiineae</taxon>
        <taxon>Physalacriaceae</taxon>
        <taxon>Desarmillaria</taxon>
    </lineage>
</organism>